<keyword evidence="3" id="KW-1185">Reference proteome</keyword>
<accession>M3IV44</accession>
<keyword evidence="1" id="KW-0812">Transmembrane</keyword>
<sequence length="101" mass="11655">MCMLQPKQQVTETTEQINVPIDSEKQQITESTEELYISTDLEKQQQPGNHEAKRNLCKLLILLNVFSLLILGMLYYFVGLNPGIFSSLNELLYKMEKCNDL</sequence>
<dbReference type="Proteomes" id="UP000011777">
    <property type="component" value="Unassembled WGS sequence"/>
</dbReference>
<dbReference type="HOGENOM" id="CLU_2359488_0_0_1"/>
<comment type="caution">
    <text evidence="2">The sequence shown here is derived from an EMBL/GenBank/DDBJ whole genome shotgun (WGS) entry which is preliminary data.</text>
</comment>
<evidence type="ECO:0000256" key="1">
    <source>
        <dbReference type="SAM" id="Phobius"/>
    </source>
</evidence>
<dbReference type="AlphaFoldDB" id="M3IV44"/>
<gene>
    <name evidence="2" type="ORF">G210_3565</name>
</gene>
<keyword evidence="1" id="KW-0472">Membrane</keyword>
<proteinExistence type="predicted"/>
<dbReference type="OMA" id="KMEKCND"/>
<name>M3IV44_CANMX</name>
<dbReference type="OrthoDB" id="10587043at2759"/>
<protein>
    <submittedName>
        <fullName evidence="2">Uncharacterized protein</fullName>
    </submittedName>
</protein>
<evidence type="ECO:0000313" key="3">
    <source>
        <dbReference type="Proteomes" id="UP000011777"/>
    </source>
</evidence>
<evidence type="ECO:0000313" key="2">
    <source>
        <dbReference type="EMBL" id="EMG50486.1"/>
    </source>
</evidence>
<feature type="transmembrane region" description="Helical" evidence="1">
    <location>
        <begin position="59"/>
        <end position="78"/>
    </location>
</feature>
<keyword evidence="1" id="KW-1133">Transmembrane helix</keyword>
<reference evidence="2 3" key="1">
    <citation type="submission" date="2013-02" db="EMBL/GenBank/DDBJ databases">
        <title>Genome sequence of Candida maltosa Xu316, a potential industrial strain for xylitol and ethanol production.</title>
        <authorList>
            <person name="Yu J."/>
            <person name="Wang Q."/>
            <person name="Geng X."/>
            <person name="Bao W."/>
            <person name="He P."/>
            <person name="Cai J."/>
        </authorList>
    </citation>
    <scope>NUCLEOTIDE SEQUENCE [LARGE SCALE GENOMIC DNA]</scope>
    <source>
        <strain evidence="3">Xu316</strain>
    </source>
</reference>
<dbReference type="EMBL" id="AOGT01000225">
    <property type="protein sequence ID" value="EMG50486.1"/>
    <property type="molecule type" value="Genomic_DNA"/>
</dbReference>
<organism evidence="2 3">
    <name type="scientific">Candida maltosa (strain Xu316)</name>
    <name type="common">Yeast</name>
    <dbReference type="NCBI Taxonomy" id="1245528"/>
    <lineage>
        <taxon>Eukaryota</taxon>
        <taxon>Fungi</taxon>
        <taxon>Dikarya</taxon>
        <taxon>Ascomycota</taxon>
        <taxon>Saccharomycotina</taxon>
        <taxon>Pichiomycetes</taxon>
        <taxon>Debaryomycetaceae</taxon>
        <taxon>Candida/Lodderomyces clade</taxon>
        <taxon>Candida</taxon>
    </lineage>
</organism>